<dbReference type="Pfam" id="PF16810">
    <property type="entry name" value="RXLR"/>
    <property type="match status" value="1"/>
</dbReference>
<evidence type="ECO:0000256" key="1">
    <source>
        <dbReference type="ARBA" id="ARBA00004613"/>
    </source>
</evidence>
<feature type="chain" id="PRO_5044949281" description="RxLR effector protein" evidence="5">
    <location>
        <begin position="19"/>
        <end position="96"/>
    </location>
</feature>
<protein>
    <recommendedName>
        <fullName evidence="5">RxLR effector protein</fullName>
    </recommendedName>
</protein>
<dbReference type="InterPro" id="IPR031825">
    <property type="entry name" value="RXLR"/>
</dbReference>
<accession>A0A2P4YF40</accession>
<evidence type="ECO:0000256" key="4">
    <source>
        <dbReference type="ARBA" id="ARBA00022729"/>
    </source>
</evidence>
<keyword evidence="7" id="KW-1185">Reference proteome</keyword>
<dbReference type="EMBL" id="NCKW01003445">
    <property type="protein sequence ID" value="POM76422.1"/>
    <property type="molecule type" value="Genomic_DNA"/>
</dbReference>
<comment type="domain">
    <text evidence="5">The RxLR-dEER motif acts to carry the protein into the host cell cytoplasm through binding to cell surface phosphatidylinositol-3-phosphate.</text>
</comment>
<organism evidence="6 7">
    <name type="scientific">Phytophthora palmivora</name>
    <dbReference type="NCBI Taxonomy" id="4796"/>
    <lineage>
        <taxon>Eukaryota</taxon>
        <taxon>Sar</taxon>
        <taxon>Stramenopiles</taxon>
        <taxon>Oomycota</taxon>
        <taxon>Peronosporomycetes</taxon>
        <taxon>Peronosporales</taxon>
        <taxon>Peronosporaceae</taxon>
        <taxon>Phytophthora</taxon>
    </lineage>
</organism>
<dbReference type="OrthoDB" id="10545306at2759"/>
<dbReference type="Proteomes" id="UP000237271">
    <property type="component" value="Unassembled WGS sequence"/>
</dbReference>
<comment type="function">
    <text evidence="5">Effector that suppresses plant defense responses during pathogen infection.</text>
</comment>
<comment type="similarity">
    <text evidence="2 5">Belongs to the RxLR effector family.</text>
</comment>
<evidence type="ECO:0000313" key="6">
    <source>
        <dbReference type="EMBL" id="POM76422.1"/>
    </source>
</evidence>
<gene>
    <name evidence="6" type="ORF">PHPALM_6336</name>
</gene>
<evidence type="ECO:0000256" key="2">
    <source>
        <dbReference type="ARBA" id="ARBA00010400"/>
    </source>
</evidence>
<reference evidence="6 7" key="1">
    <citation type="journal article" date="2017" name="Genome Biol. Evol.">
        <title>Phytophthora megakarya and P. palmivora, closely related causal agents of cacao black pod rot, underwent increases in genome sizes and gene numbers by different mechanisms.</title>
        <authorList>
            <person name="Ali S.S."/>
            <person name="Shao J."/>
            <person name="Lary D.J."/>
            <person name="Kronmiller B."/>
            <person name="Shen D."/>
            <person name="Strem M.D."/>
            <person name="Amoako-Attah I."/>
            <person name="Akrofi A.Y."/>
            <person name="Begoude B.A."/>
            <person name="Ten Hoopen G.M."/>
            <person name="Coulibaly K."/>
            <person name="Kebe B.I."/>
            <person name="Melnick R.L."/>
            <person name="Guiltinan M.J."/>
            <person name="Tyler B.M."/>
            <person name="Meinhardt L.W."/>
            <person name="Bailey B.A."/>
        </authorList>
    </citation>
    <scope>NUCLEOTIDE SEQUENCE [LARGE SCALE GENOMIC DNA]</scope>
    <source>
        <strain evidence="7">sbr112.9</strain>
    </source>
</reference>
<name>A0A2P4YF40_9STRA</name>
<comment type="caution">
    <text evidence="6">The sequence shown here is derived from an EMBL/GenBank/DDBJ whole genome shotgun (WGS) entry which is preliminary data.</text>
</comment>
<evidence type="ECO:0000256" key="5">
    <source>
        <dbReference type="RuleBase" id="RU367124"/>
    </source>
</evidence>
<keyword evidence="3 5" id="KW-0964">Secreted</keyword>
<evidence type="ECO:0000256" key="3">
    <source>
        <dbReference type="ARBA" id="ARBA00022525"/>
    </source>
</evidence>
<keyword evidence="4 5" id="KW-0732">Signal</keyword>
<comment type="subcellular location">
    <subcellularLocation>
        <location evidence="1 5">Secreted</location>
    </subcellularLocation>
</comment>
<evidence type="ECO:0000313" key="7">
    <source>
        <dbReference type="Proteomes" id="UP000237271"/>
    </source>
</evidence>
<dbReference type="AlphaFoldDB" id="A0A2P4YF40"/>
<sequence length="96" mass="10731">MHLPYILITAILTLSVHQVPVIASVGSDIALTGVMSLGFLHLLGADQSDIDQFRFLRGNNIAEDDKEERGLRDFFRNCLLNLCRQDGKDGIVFDTR</sequence>
<feature type="signal peptide" evidence="5">
    <location>
        <begin position="1"/>
        <end position="18"/>
    </location>
</feature>
<proteinExistence type="inferred from homology"/>